<dbReference type="Pfam" id="PF20934">
    <property type="entry name" value="phi29_gp9_C"/>
    <property type="match status" value="1"/>
</dbReference>
<protein>
    <recommendedName>
        <fullName evidence="1">Tail knob protein gp9 C-terminal domain-containing protein</fullName>
    </recommendedName>
</protein>
<comment type="caution">
    <text evidence="2">The sequence shown here is derived from an EMBL/GenBank/DDBJ whole genome shotgun (WGS) entry which is preliminary data.</text>
</comment>
<evidence type="ECO:0000313" key="2">
    <source>
        <dbReference type="EMBL" id="HJG95941.1"/>
    </source>
</evidence>
<gene>
    <name evidence="2" type="ORF">K8V90_02420</name>
</gene>
<dbReference type="Proteomes" id="UP000776700">
    <property type="component" value="Unassembled WGS sequence"/>
</dbReference>
<reference evidence="2" key="1">
    <citation type="journal article" date="2021" name="PeerJ">
        <title>Extensive microbial diversity within the chicken gut microbiome revealed by metagenomics and culture.</title>
        <authorList>
            <person name="Gilroy R."/>
            <person name="Ravi A."/>
            <person name="Getino M."/>
            <person name="Pursley I."/>
            <person name="Horton D.L."/>
            <person name="Alikhan N.F."/>
            <person name="Baker D."/>
            <person name="Gharbi K."/>
            <person name="Hall N."/>
            <person name="Watson M."/>
            <person name="Adriaenssens E.M."/>
            <person name="Foster-Nyarko E."/>
            <person name="Jarju S."/>
            <person name="Secka A."/>
            <person name="Antonio M."/>
            <person name="Oren A."/>
            <person name="Chaudhuri R.R."/>
            <person name="La Ragione R."/>
            <person name="Hildebrand F."/>
            <person name="Pallen M.J."/>
        </authorList>
    </citation>
    <scope>NUCLEOTIDE SEQUENCE</scope>
    <source>
        <strain evidence="2">1277</strain>
    </source>
</reference>
<feature type="domain" description="Tail knob protein gp9 C-terminal" evidence="1">
    <location>
        <begin position="80"/>
        <end position="330"/>
    </location>
</feature>
<organism evidence="2 3">
    <name type="scientific">Romboutsia timonensis</name>
    <dbReference type="NCBI Taxonomy" id="1776391"/>
    <lineage>
        <taxon>Bacteria</taxon>
        <taxon>Bacillati</taxon>
        <taxon>Bacillota</taxon>
        <taxon>Clostridia</taxon>
        <taxon>Peptostreptococcales</taxon>
        <taxon>Peptostreptococcaceae</taxon>
        <taxon>Romboutsia</taxon>
    </lineage>
</organism>
<name>A0A921MZ05_9FIRM</name>
<proteinExistence type="predicted"/>
<evidence type="ECO:0000259" key="1">
    <source>
        <dbReference type="Pfam" id="PF20934"/>
    </source>
</evidence>
<dbReference type="InterPro" id="IPR048710">
    <property type="entry name" value="Gp9_C"/>
</dbReference>
<accession>A0A921MZ05</accession>
<dbReference type="AlphaFoldDB" id="A0A921MZ05"/>
<evidence type="ECO:0000313" key="3">
    <source>
        <dbReference type="Proteomes" id="UP000776700"/>
    </source>
</evidence>
<sequence length="333" mass="37079">MFKKTVETGGYQAKENIPTLPTTLSDHPSLVGIIRLPFCNVQDKNIDISLPFLDGEVWKMVTQSVDMATTITQIPIEDAIFTINKNSITDFYPYTYYVLTDGECEPLIMKPQDMPTECKVCGKFALSNQPIERYFVKGYKGDNDGRVYNITNLNQMMLPCATNEGANFLNANANTIMQNRKNTITSNILNSVSNIGATIGALGSGNMSLAMGVGLNGISSAINGINQIKQIDARNKDVLLTPSSISSFGTPSTRNAFNNNSVRVLKYTIDDKIKSKVLNFTNRYGNKYNNFDTIDLKSYKGYIKIIEPNIDSKIDNIHINKIREILERGVYCE</sequence>
<dbReference type="EMBL" id="DYUB01000080">
    <property type="protein sequence ID" value="HJG95941.1"/>
    <property type="molecule type" value="Genomic_DNA"/>
</dbReference>
<reference evidence="2" key="2">
    <citation type="submission" date="2021-09" db="EMBL/GenBank/DDBJ databases">
        <authorList>
            <person name="Gilroy R."/>
        </authorList>
    </citation>
    <scope>NUCLEOTIDE SEQUENCE</scope>
    <source>
        <strain evidence="2">1277</strain>
    </source>
</reference>